<sequence>MRNIFSISLIILPLLTFSQLGKNGTVAISSNTIVNEYTYLTSDVASGSSTISVNSSSLNNNGRFSGDLEGGDVVFIYQAQGASIDLTTFGYGWGEVIAYNNAGNYEFAEVADVPNTTTITLRCGLKNNYSSNGHVQVIRVPRYDDLSINAEVTAPAWDGTTGGIVVIESKNDVNFLASGTINVSGLGFRGGVSEITNSYWGGGQFASNDHDEGAAKGESIVGYVSEYNSLGAERAQGAPANGGGGGNGHNAGGGGGANGGIIASYQNGVGVPDPSYNTAWALESPSIAGVSSSGGGRGGYTFSGSAQNPLTTAPGNSSWGSDNRRNVGGRGGRPLDYTSNKIFFGGGGGAGDLNNSANYGGSGGSGGGLVFIKAYGNISGSGSIQANGNDGEETSTTSAPAFSYAGEDGAGGAGAGGTIVLDAVGSISGITCNANGGNGGNQVLVPGGFYFGSINEAEGPGGGGSGGKIVHSGGSFTSSLLGGNGGTTNSGSMGSFPYNGATGGGPGDLLDISADSYSLSAENDTICPGNSTTLIATISGTPPTGTSLIWYDAEVNGNFIGAGTNFTTGNISNDTTFYVGFCPGSYTIPVSVVMGTSFNYDTTNISISDENCGQADGSINGITVSGGAQPLQYEWNGILSANQDLSNASTGNYTLVITDNNGCAATIGTFNVGENVGPTIDTTNMNIIDDQCSQSIGGISGIAVSGVSPFSYTWNGASSTTADLNNISGGLYDLEVTDAFGCSSTVVDIEVNNSSGPSIDTTNLIITDDHCGQSIGSISGITSSGASPFNYTWNGSPTNSEDTVGLASGTYELIVVDTYGCADTVSDIIIQNISGPTIDTSSIQISPESCDAQNGAISGITVSGSSPFSYSWNGSSLPLDISGLSDGLYDLTVEDAFGCQATITGIEVEDLGFPTASINYSPTEVFVGDSVMFVDNSTENIINSVFHLSNGTTINDTIAIEYFEDRGVYDVCLVVTNNYGCTDSTCTEITVSPAIVDIIVPNIFTPNQDGENDYFKISGLNDNYSIQIFNRWGQVVFSESPYLTPWDGTAANGKPLSEGTYYYVLKNINPTENLDDYSGVVMLNR</sequence>
<dbReference type="InterPro" id="IPR013783">
    <property type="entry name" value="Ig-like_fold"/>
</dbReference>
<dbReference type="InterPro" id="IPR035986">
    <property type="entry name" value="PKD_dom_sf"/>
</dbReference>
<feature type="region of interest" description="Disordered" evidence="1">
    <location>
        <begin position="299"/>
        <end position="332"/>
    </location>
</feature>
<evidence type="ECO:0000313" key="3">
    <source>
        <dbReference type="EMBL" id="CAG5084551.1"/>
    </source>
</evidence>
<dbReference type="Proteomes" id="UP000683507">
    <property type="component" value="Chromosome"/>
</dbReference>
<dbReference type="AlphaFoldDB" id="A0A916NSV1"/>
<dbReference type="SUPFAM" id="SSF49299">
    <property type="entry name" value="PKD domain"/>
    <property type="match status" value="1"/>
</dbReference>
<dbReference type="InterPro" id="IPR044023">
    <property type="entry name" value="Ig_7"/>
</dbReference>
<dbReference type="KEGG" id="ptan:CRYO30217_02496"/>
<gene>
    <name evidence="3" type="ORF">CRYO30217_02496</name>
</gene>
<dbReference type="Gene3D" id="2.60.40.10">
    <property type="entry name" value="Immunoglobulins"/>
    <property type="match status" value="1"/>
</dbReference>
<dbReference type="Pfam" id="PF13585">
    <property type="entry name" value="CHU_C"/>
    <property type="match status" value="1"/>
</dbReference>
<reference evidence="3" key="1">
    <citation type="submission" date="2021-04" db="EMBL/GenBank/DDBJ databases">
        <authorList>
            <person name="Rodrigo-Torres L."/>
            <person name="Arahal R. D."/>
            <person name="Lucena T."/>
        </authorList>
    </citation>
    <scope>NUCLEOTIDE SEQUENCE</scope>
    <source>
        <strain evidence="3">AS29M-1</strain>
    </source>
</reference>
<dbReference type="InterPro" id="IPR026341">
    <property type="entry name" value="T9SS_type_B"/>
</dbReference>
<dbReference type="Pfam" id="PF13573">
    <property type="entry name" value="SprB"/>
    <property type="match status" value="1"/>
</dbReference>
<organism evidence="3 4">
    <name type="scientific">Parvicella tangerina</name>
    <dbReference type="NCBI Taxonomy" id="2829795"/>
    <lineage>
        <taxon>Bacteria</taxon>
        <taxon>Pseudomonadati</taxon>
        <taxon>Bacteroidota</taxon>
        <taxon>Flavobacteriia</taxon>
        <taxon>Flavobacteriales</taxon>
        <taxon>Parvicellaceae</taxon>
        <taxon>Parvicella</taxon>
    </lineage>
</organism>
<dbReference type="SMART" id="SM00089">
    <property type="entry name" value="PKD"/>
    <property type="match status" value="1"/>
</dbReference>
<dbReference type="InterPro" id="IPR025667">
    <property type="entry name" value="SprB_repeat"/>
</dbReference>
<keyword evidence="4" id="KW-1185">Reference proteome</keyword>
<dbReference type="EMBL" id="OU015584">
    <property type="protein sequence ID" value="CAG5084551.1"/>
    <property type="molecule type" value="Genomic_DNA"/>
</dbReference>
<proteinExistence type="predicted"/>
<accession>A0A916NSV1</accession>
<feature type="domain" description="PKD/Chitinase" evidence="2">
    <location>
        <begin position="915"/>
        <end position="994"/>
    </location>
</feature>
<dbReference type="Pfam" id="PF19081">
    <property type="entry name" value="Ig_7"/>
    <property type="match status" value="1"/>
</dbReference>
<evidence type="ECO:0000259" key="2">
    <source>
        <dbReference type="SMART" id="SM00089"/>
    </source>
</evidence>
<dbReference type="InterPro" id="IPR022409">
    <property type="entry name" value="PKD/Chitinase_dom"/>
</dbReference>
<feature type="compositionally biased region" description="Polar residues" evidence="1">
    <location>
        <begin position="306"/>
        <end position="321"/>
    </location>
</feature>
<dbReference type="NCBIfam" id="TIGR04131">
    <property type="entry name" value="Bac_Flav_CTERM"/>
    <property type="match status" value="1"/>
</dbReference>
<evidence type="ECO:0000256" key="1">
    <source>
        <dbReference type="SAM" id="MobiDB-lite"/>
    </source>
</evidence>
<dbReference type="RefSeq" id="WP_258542724.1">
    <property type="nucleotide sequence ID" value="NZ_OU015584.1"/>
</dbReference>
<name>A0A916NSV1_9FLAO</name>
<evidence type="ECO:0000313" key="4">
    <source>
        <dbReference type="Proteomes" id="UP000683507"/>
    </source>
</evidence>
<protein>
    <recommendedName>
        <fullName evidence="2">PKD/Chitinase domain-containing protein</fullName>
    </recommendedName>
</protein>